<dbReference type="AlphaFoldDB" id="A0A4W6DYD6"/>
<evidence type="ECO:0000313" key="3">
    <source>
        <dbReference type="Proteomes" id="UP000314980"/>
    </source>
</evidence>
<sequence length="163" mass="17589">MSSSVSSTTGGVVVVTHVHPTPQSAEPTHPVGIQKFSKGRPMALGTIQIIIGLMTLLFGIVMAINANTLGVFSGFFVWGALIVSCITFMTLITASEIYIQRIFLFVSVAVHRSWISDSGCWEISEPLSGDRRSGSLCHSSSCCLYCDHPLLSGCFRDSLFPML</sequence>
<keyword evidence="1" id="KW-0472">Membrane</keyword>
<feature type="transmembrane region" description="Helical" evidence="1">
    <location>
        <begin position="43"/>
        <end position="64"/>
    </location>
</feature>
<keyword evidence="3" id="KW-1185">Reference proteome</keyword>
<reference evidence="2" key="2">
    <citation type="submission" date="2025-08" db="UniProtKB">
        <authorList>
            <consortium name="Ensembl"/>
        </authorList>
    </citation>
    <scope>IDENTIFICATION</scope>
</reference>
<reference evidence="2" key="3">
    <citation type="submission" date="2025-09" db="UniProtKB">
        <authorList>
            <consortium name="Ensembl"/>
        </authorList>
    </citation>
    <scope>IDENTIFICATION</scope>
</reference>
<evidence type="ECO:0000256" key="1">
    <source>
        <dbReference type="SAM" id="Phobius"/>
    </source>
</evidence>
<accession>A0A4W6DYD6</accession>
<reference evidence="3" key="1">
    <citation type="submission" date="2015-09" db="EMBL/GenBank/DDBJ databases">
        <authorList>
            <person name="Sai Rama Sridatta P."/>
        </authorList>
    </citation>
    <scope>NUCLEOTIDE SEQUENCE [LARGE SCALE GENOMIC DNA]</scope>
</reference>
<name>A0A4W6DYD6_LATCA</name>
<keyword evidence="1" id="KW-0812">Transmembrane</keyword>
<dbReference type="Ensembl" id="ENSLCAT00010030607.1">
    <property type="protein sequence ID" value="ENSLCAP00010029948.1"/>
    <property type="gene ID" value="ENSLCAG00010014060.1"/>
</dbReference>
<feature type="transmembrane region" description="Helical" evidence="1">
    <location>
        <begin position="70"/>
        <end position="92"/>
    </location>
</feature>
<keyword evidence="1" id="KW-1133">Transmembrane helix</keyword>
<organism evidence="2 3">
    <name type="scientific">Lates calcarifer</name>
    <name type="common">Barramundi</name>
    <name type="synonym">Holocentrus calcarifer</name>
    <dbReference type="NCBI Taxonomy" id="8187"/>
    <lineage>
        <taxon>Eukaryota</taxon>
        <taxon>Metazoa</taxon>
        <taxon>Chordata</taxon>
        <taxon>Craniata</taxon>
        <taxon>Vertebrata</taxon>
        <taxon>Euteleostomi</taxon>
        <taxon>Actinopterygii</taxon>
        <taxon>Neopterygii</taxon>
        <taxon>Teleostei</taxon>
        <taxon>Neoteleostei</taxon>
        <taxon>Acanthomorphata</taxon>
        <taxon>Carangaria</taxon>
        <taxon>Carangaria incertae sedis</taxon>
        <taxon>Centropomidae</taxon>
        <taxon>Lates</taxon>
    </lineage>
</organism>
<evidence type="ECO:0000313" key="2">
    <source>
        <dbReference type="Ensembl" id="ENSLCAP00010029948.1"/>
    </source>
</evidence>
<protein>
    <submittedName>
        <fullName evidence="2">Uncharacterized protein</fullName>
    </submittedName>
</protein>
<dbReference type="Proteomes" id="UP000314980">
    <property type="component" value="Unassembled WGS sequence"/>
</dbReference>
<dbReference type="GeneTree" id="ENSGT00940000163727"/>
<proteinExistence type="predicted"/>